<organism evidence="5 6">
    <name type="scientific">Patellaria atrata CBS 101060</name>
    <dbReference type="NCBI Taxonomy" id="1346257"/>
    <lineage>
        <taxon>Eukaryota</taxon>
        <taxon>Fungi</taxon>
        <taxon>Dikarya</taxon>
        <taxon>Ascomycota</taxon>
        <taxon>Pezizomycotina</taxon>
        <taxon>Dothideomycetes</taxon>
        <taxon>Dothideomycetes incertae sedis</taxon>
        <taxon>Patellariales</taxon>
        <taxon>Patellariaceae</taxon>
        <taxon>Patellaria</taxon>
    </lineage>
</organism>
<evidence type="ECO:0000259" key="4">
    <source>
        <dbReference type="Pfam" id="PF00891"/>
    </source>
</evidence>
<evidence type="ECO:0000256" key="1">
    <source>
        <dbReference type="ARBA" id="ARBA00022603"/>
    </source>
</evidence>
<dbReference type="PANTHER" id="PTHR43712">
    <property type="entry name" value="PUTATIVE (AFU_ORTHOLOGUE AFUA_4G14580)-RELATED"/>
    <property type="match status" value="1"/>
</dbReference>
<dbReference type="OrthoDB" id="1606438at2759"/>
<dbReference type="SUPFAM" id="SSF46785">
    <property type="entry name" value="Winged helix' DNA-binding domain"/>
    <property type="match status" value="1"/>
</dbReference>
<dbReference type="Pfam" id="PF00891">
    <property type="entry name" value="Methyltransf_2"/>
    <property type="match status" value="1"/>
</dbReference>
<dbReference type="EMBL" id="MU006090">
    <property type="protein sequence ID" value="KAF2842144.1"/>
    <property type="molecule type" value="Genomic_DNA"/>
</dbReference>
<comment type="caution">
    <text evidence="5">The sequence shown here is derived from an EMBL/GenBank/DDBJ whole genome shotgun (WGS) entry which is preliminary data.</text>
</comment>
<dbReference type="GO" id="GO:0008171">
    <property type="term" value="F:O-methyltransferase activity"/>
    <property type="evidence" value="ECO:0007669"/>
    <property type="project" value="InterPro"/>
</dbReference>
<reference evidence="5" key="1">
    <citation type="journal article" date="2020" name="Stud. Mycol.">
        <title>101 Dothideomycetes genomes: a test case for predicting lifestyles and emergence of pathogens.</title>
        <authorList>
            <person name="Haridas S."/>
            <person name="Albert R."/>
            <person name="Binder M."/>
            <person name="Bloem J."/>
            <person name="Labutti K."/>
            <person name="Salamov A."/>
            <person name="Andreopoulos B."/>
            <person name="Baker S."/>
            <person name="Barry K."/>
            <person name="Bills G."/>
            <person name="Bluhm B."/>
            <person name="Cannon C."/>
            <person name="Castanera R."/>
            <person name="Culley D."/>
            <person name="Daum C."/>
            <person name="Ezra D."/>
            <person name="Gonzalez J."/>
            <person name="Henrissat B."/>
            <person name="Kuo A."/>
            <person name="Liang C."/>
            <person name="Lipzen A."/>
            <person name="Lutzoni F."/>
            <person name="Magnuson J."/>
            <person name="Mondo S."/>
            <person name="Nolan M."/>
            <person name="Ohm R."/>
            <person name="Pangilinan J."/>
            <person name="Park H.-J."/>
            <person name="Ramirez L."/>
            <person name="Alfaro M."/>
            <person name="Sun H."/>
            <person name="Tritt A."/>
            <person name="Yoshinaga Y."/>
            <person name="Zwiers L.-H."/>
            <person name="Turgeon B."/>
            <person name="Goodwin S."/>
            <person name="Spatafora J."/>
            <person name="Crous P."/>
            <person name="Grigoriev I."/>
        </authorList>
    </citation>
    <scope>NUCLEOTIDE SEQUENCE</scope>
    <source>
        <strain evidence="5">CBS 101060</strain>
    </source>
</reference>
<keyword evidence="1 5" id="KW-0489">Methyltransferase</keyword>
<dbReference type="InterPro" id="IPR016461">
    <property type="entry name" value="COMT-like"/>
</dbReference>
<feature type="domain" description="O-methyltransferase C-terminal" evidence="4">
    <location>
        <begin position="205"/>
        <end position="399"/>
    </location>
</feature>
<keyword evidence="3" id="KW-0949">S-adenosyl-L-methionine</keyword>
<dbReference type="Gene3D" id="1.10.10.10">
    <property type="entry name" value="Winged helix-like DNA-binding domain superfamily/Winged helix DNA-binding domain"/>
    <property type="match status" value="1"/>
</dbReference>
<dbReference type="SUPFAM" id="SSF53335">
    <property type="entry name" value="S-adenosyl-L-methionine-dependent methyltransferases"/>
    <property type="match status" value="1"/>
</dbReference>
<dbReference type="InterPro" id="IPR029063">
    <property type="entry name" value="SAM-dependent_MTases_sf"/>
</dbReference>
<accession>A0A9P4VVX8</accession>
<dbReference type="PROSITE" id="PS51683">
    <property type="entry name" value="SAM_OMT_II"/>
    <property type="match status" value="1"/>
</dbReference>
<dbReference type="InterPro" id="IPR036388">
    <property type="entry name" value="WH-like_DNA-bd_sf"/>
</dbReference>
<keyword evidence="6" id="KW-1185">Reference proteome</keyword>
<name>A0A9P4VVX8_9PEZI</name>
<protein>
    <submittedName>
        <fullName evidence="5">S-adenosyl-L-methionine-dependent methyltransferase</fullName>
    </submittedName>
</protein>
<dbReference type="PANTHER" id="PTHR43712:SF5">
    <property type="entry name" value="O-METHYLTRANSFERASE ASQN-RELATED"/>
    <property type="match status" value="1"/>
</dbReference>
<evidence type="ECO:0000313" key="6">
    <source>
        <dbReference type="Proteomes" id="UP000799429"/>
    </source>
</evidence>
<sequence>MVLNADVDDLINTAISILVSANTIKSFLAEKNLPQPSILNDPSPALFAPELDAARDDILNACHKVQALISAPVHTFGMGLQAHYLDLGVFQWVHHFKVAQAVPLDKTITFEELASATGTPIDILRRMVRYSMTSFVFHEPQPGYVAHTARSRLLLDSSAISLCDLTAEWLFHCADQFAPAVEKWPGSQELNETSYNLSLKTDLPFFQFISQKPAAVAKFGKLMMSFAAGQDWIMKEVAQECRWNDLGKATLVDVGGSIGHTSMVIADVVPDFDFVVEDLPEVVQQGQKVLLENRPELKDRFNFLAHNFFEPQTSDGDIYLLRCILHDYPDKYAIKIVENLLPALKKKNGTRMVIYERIVPLPGAVSVLQERLVRAQDIQMWSCFNSKERELEEWKELVAKVDPGLKLTKVVTPHGSLYSAMEFMFY</sequence>
<evidence type="ECO:0000256" key="3">
    <source>
        <dbReference type="ARBA" id="ARBA00022691"/>
    </source>
</evidence>
<proteinExistence type="predicted"/>
<evidence type="ECO:0000313" key="5">
    <source>
        <dbReference type="EMBL" id="KAF2842144.1"/>
    </source>
</evidence>
<dbReference type="Proteomes" id="UP000799429">
    <property type="component" value="Unassembled WGS sequence"/>
</dbReference>
<dbReference type="InterPro" id="IPR036390">
    <property type="entry name" value="WH_DNA-bd_sf"/>
</dbReference>
<dbReference type="Gene3D" id="3.40.50.150">
    <property type="entry name" value="Vaccinia Virus protein VP39"/>
    <property type="match status" value="1"/>
</dbReference>
<evidence type="ECO:0000256" key="2">
    <source>
        <dbReference type="ARBA" id="ARBA00022679"/>
    </source>
</evidence>
<gene>
    <name evidence="5" type="ORF">M501DRAFT_927164</name>
</gene>
<dbReference type="AlphaFoldDB" id="A0A9P4VVX8"/>
<dbReference type="GO" id="GO:0032259">
    <property type="term" value="P:methylation"/>
    <property type="evidence" value="ECO:0007669"/>
    <property type="project" value="UniProtKB-KW"/>
</dbReference>
<keyword evidence="2" id="KW-0808">Transferase</keyword>
<dbReference type="InterPro" id="IPR001077">
    <property type="entry name" value="COMT_C"/>
</dbReference>